<sequence length="185" mass="20506">MGPISYTGPKTSRAARDRPEPNPTRNQPSRHRRNFSGAAACRRRRHHKTRGGSARDAAPSATQRRAQITRSYLPSCAQRRASSTSSGTTSLHERHDTTGCGFNHGATAARRRARPLREAALTIGRTQRGKRAARWRNFLRLLQHLSAPFARPAHVQCAQVRGNEGVSVHGDGRAANLKEFLSLRF</sequence>
<gene>
    <name evidence="2" type="ORF">F511_08713</name>
</gene>
<dbReference type="AlphaFoldDB" id="A0A2Z7BQM5"/>
<evidence type="ECO:0000313" key="3">
    <source>
        <dbReference type="Proteomes" id="UP000250235"/>
    </source>
</evidence>
<feature type="compositionally biased region" description="Basic residues" evidence="1">
    <location>
        <begin position="41"/>
        <end position="50"/>
    </location>
</feature>
<dbReference type="EMBL" id="KV003187">
    <property type="protein sequence ID" value="KZV36901.1"/>
    <property type="molecule type" value="Genomic_DNA"/>
</dbReference>
<name>A0A2Z7BQM5_9LAMI</name>
<evidence type="ECO:0000256" key="1">
    <source>
        <dbReference type="SAM" id="MobiDB-lite"/>
    </source>
</evidence>
<dbReference type="Proteomes" id="UP000250235">
    <property type="component" value="Unassembled WGS sequence"/>
</dbReference>
<evidence type="ECO:0000313" key="2">
    <source>
        <dbReference type="EMBL" id="KZV36901.1"/>
    </source>
</evidence>
<feature type="region of interest" description="Disordered" evidence="1">
    <location>
        <begin position="1"/>
        <end position="111"/>
    </location>
</feature>
<accession>A0A2Z7BQM5</accession>
<reference evidence="2 3" key="1">
    <citation type="journal article" date="2015" name="Proc. Natl. Acad. Sci. U.S.A.">
        <title>The resurrection genome of Boea hygrometrica: A blueprint for survival of dehydration.</title>
        <authorList>
            <person name="Xiao L."/>
            <person name="Yang G."/>
            <person name="Zhang L."/>
            <person name="Yang X."/>
            <person name="Zhao S."/>
            <person name="Ji Z."/>
            <person name="Zhou Q."/>
            <person name="Hu M."/>
            <person name="Wang Y."/>
            <person name="Chen M."/>
            <person name="Xu Y."/>
            <person name="Jin H."/>
            <person name="Xiao X."/>
            <person name="Hu G."/>
            <person name="Bao F."/>
            <person name="Hu Y."/>
            <person name="Wan P."/>
            <person name="Li L."/>
            <person name="Deng X."/>
            <person name="Kuang T."/>
            <person name="Xiang C."/>
            <person name="Zhu J.K."/>
            <person name="Oliver M.J."/>
            <person name="He Y."/>
        </authorList>
    </citation>
    <scope>NUCLEOTIDE SEQUENCE [LARGE SCALE GENOMIC DNA]</scope>
    <source>
        <strain evidence="3">cv. XS01</strain>
    </source>
</reference>
<organism evidence="2 3">
    <name type="scientific">Dorcoceras hygrometricum</name>
    <dbReference type="NCBI Taxonomy" id="472368"/>
    <lineage>
        <taxon>Eukaryota</taxon>
        <taxon>Viridiplantae</taxon>
        <taxon>Streptophyta</taxon>
        <taxon>Embryophyta</taxon>
        <taxon>Tracheophyta</taxon>
        <taxon>Spermatophyta</taxon>
        <taxon>Magnoliopsida</taxon>
        <taxon>eudicotyledons</taxon>
        <taxon>Gunneridae</taxon>
        <taxon>Pentapetalae</taxon>
        <taxon>asterids</taxon>
        <taxon>lamiids</taxon>
        <taxon>Lamiales</taxon>
        <taxon>Gesneriaceae</taxon>
        <taxon>Didymocarpoideae</taxon>
        <taxon>Trichosporeae</taxon>
        <taxon>Loxocarpinae</taxon>
        <taxon>Dorcoceras</taxon>
    </lineage>
</organism>
<feature type="compositionally biased region" description="Polar residues" evidence="1">
    <location>
        <begin position="60"/>
        <end position="72"/>
    </location>
</feature>
<proteinExistence type="predicted"/>
<protein>
    <submittedName>
        <fullName evidence="2">Transcription factor HBP-1a</fullName>
    </submittedName>
</protein>
<keyword evidence="3" id="KW-1185">Reference proteome</keyword>